<dbReference type="InterPro" id="IPR001333">
    <property type="entry name" value="Peptidase_M32_Taq"/>
</dbReference>
<name>A0A1D2A132_AUXPR</name>
<reference evidence="1" key="1">
    <citation type="submission" date="2015-08" db="EMBL/GenBank/DDBJ databases">
        <authorList>
            <person name="Babu N.S."/>
            <person name="Beckwith C.J."/>
            <person name="Beseler K.G."/>
            <person name="Brison A."/>
            <person name="Carone J.V."/>
            <person name="Caskin T.P."/>
            <person name="Diamond M."/>
            <person name="Durham M.E."/>
            <person name="Foxe J.M."/>
            <person name="Go M."/>
            <person name="Henderson B.A."/>
            <person name="Jones I.B."/>
            <person name="McGettigan J.A."/>
            <person name="Micheletti S.J."/>
            <person name="Nasrallah M.E."/>
            <person name="Ortiz D."/>
            <person name="Piller C.R."/>
            <person name="Privatt S.R."/>
            <person name="Schneider S.L."/>
            <person name="Sharp S."/>
            <person name="Smith T.C."/>
            <person name="Stanton J.D."/>
            <person name="Ullery H.E."/>
            <person name="Wilson R.J."/>
            <person name="Serrano M.G."/>
            <person name="Buck G."/>
            <person name="Lee V."/>
            <person name="Wang Y."/>
            <person name="Carvalho R."/>
            <person name="Voegtly L."/>
            <person name="Shi R."/>
            <person name="Duckworth R."/>
            <person name="Johnson A."/>
            <person name="Loviza R."/>
            <person name="Walstead R."/>
            <person name="Shah Z."/>
            <person name="Kiflezghi M."/>
            <person name="Wade K."/>
            <person name="Ball S.L."/>
            <person name="Bradley K.W."/>
            <person name="Asai D.J."/>
            <person name="Bowman C.A."/>
            <person name="Russell D.A."/>
            <person name="Pope W.H."/>
            <person name="Jacobs-Sera D."/>
            <person name="Hendrix R.W."/>
            <person name="Hatfull G.F."/>
        </authorList>
    </citation>
    <scope>NUCLEOTIDE SEQUENCE</scope>
</reference>
<organism evidence="1">
    <name type="scientific">Auxenochlorella protothecoides</name>
    <name type="common">Green microalga</name>
    <name type="synonym">Chlorella protothecoides</name>
    <dbReference type="NCBI Taxonomy" id="3075"/>
    <lineage>
        <taxon>Eukaryota</taxon>
        <taxon>Viridiplantae</taxon>
        <taxon>Chlorophyta</taxon>
        <taxon>core chlorophytes</taxon>
        <taxon>Trebouxiophyceae</taxon>
        <taxon>Chlorellales</taxon>
        <taxon>Chlorellaceae</taxon>
        <taxon>Auxenochlorella</taxon>
    </lineage>
</organism>
<feature type="non-terminal residue" evidence="1">
    <location>
        <position position="1"/>
    </location>
</feature>
<dbReference type="Pfam" id="PF02074">
    <property type="entry name" value="Peptidase_M32"/>
    <property type="match status" value="1"/>
</dbReference>
<dbReference type="CDD" id="cd06460">
    <property type="entry name" value="M32_Taq"/>
    <property type="match status" value="1"/>
</dbReference>
<gene>
    <name evidence="1" type="ORF">g.3410</name>
</gene>
<protein>
    <submittedName>
        <fullName evidence="1">Uncharacterized protein</fullName>
    </submittedName>
</protein>
<evidence type="ECO:0000313" key="1">
    <source>
        <dbReference type="EMBL" id="JAT72896.1"/>
    </source>
</evidence>
<dbReference type="EMBL" id="GDKF01005726">
    <property type="protein sequence ID" value="JAT72896.1"/>
    <property type="molecule type" value="Transcribed_RNA"/>
</dbReference>
<dbReference type="AlphaFoldDB" id="A0A1D2A132"/>
<dbReference type="PANTHER" id="PTHR34217">
    <property type="entry name" value="METAL-DEPENDENT CARBOXYPEPTIDASE"/>
    <property type="match status" value="1"/>
</dbReference>
<dbReference type="PANTHER" id="PTHR34217:SF1">
    <property type="entry name" value="CARBOXYPEPTIDASE 1"/>
    <property type="match status" value="1"/>
</dbReference>
<dbReference type="PRINTS" id="PR00998">
    <property type="entry name" value="CRBOXYPTASET"/>
</dbReference>
<dbReference type="Gene3D" id="1.10.1370.30">
    <property type="match status" value="1"/>
</dbReference>
<proteinExistence type="predicted"/>
<sequence length="595" mass="65774">KTEYIYLILWIRCRSDKSPFPDPLGVRSLACACKAAHTLSGRACMFKYRLETRIGTSLASPFVAWRQAVPSPKKLARIRMATAVTPGEVAIAPSSKAFTALSEKLKEIQAFSGISGLLGWDEMVMMPAGAAGSRGAQKSALAGLLHERKSDPAIGELLEQLQREEGQGADAFRAAAVREAAREYRKVTAVTKDLAKREAEHETEAYQTWVKARQASNFSLFAPALEKWVALRRERAALIDPGKPVYDVLLDDYQPGLTSARLDSIFDQVKAGLVPLLADLRARGTPPDTAWLKGEFDTDAQAALCREIALTLGFDLEKGRLDVSVHPFTGGAHPTDVRMTTRFKKDSLLEGLTGTVHETGHALYEQGRNLEYDGLPVNEAAGMGVHESQSLLWERMVGLGRPFAAYLLPKIKAAFPQLPQDRTAEDLYRAVNEVLPRSLIRVEADEVTYPLHIILRYELESELVRGDISVDQLPELWNKKMKEYLGVEPESDAQGVLQDVHWSYGLFGYFPTYSLGAMMAAQIFEAARKDLPDFEAEAAAGNFSKLKAWLNKNIHQVGSLYPSADELLEKVTGSPLDPSILLEHLKSKYSELYGL</sequence>
<dbReference type="GO" id="GO:0004181">
    <property type="term" value="F:metallocarboxypeptidase activity"/>
    <property type="evidence" value="ECO:0007669"/>
    <property type="project" value="InterPro"/>
</dbReference>
<dbReference type="PROSITE" id="PS52034">
    <property type="entry name" value="PEPTIDASE_M32"/>
    <property type="match status" value="1"/>
</dbReference>
<accession>A0A1D2A132</accession>
<dbReference type="SUPFAM" id="SSF55486">
    <property type="entry name" value="Metalloproteases ('zincins'), catalytic domain"/>
    <property type="match status" value="1"/>
</dbReference>
<dbReference type="GO" id="GO:0006508">
    <property type="term" value="P:proteolysis"/>
    <property type="evidence" value="ECO:0007669"/>
    <property type="project" value="InterPro"/>
</dbReference>